<dbReference type="CDD" id="cd18596">
    <property type="entry name" value="ABC_6TM_VMR1_D1_like"/>
    <property type="match status" value="1"/>
</dbReference>
<keyword evidence="8 11" id="KW-1133">Transmembrane helix</keyword>
<feature type="domain" description="ABC transporter" evidence="13">
    <location>
        <begin position="303"/>
        <end position="551"/>
    </location>
</feature>
<keyword evidence="4 11" id="KW-0812">Transmembrane</keyword>
<evidence type="ECO:0000256" key="8">
    <source>
        <dbReference type="ARBA" id="ARBA00022989"/>
    </source>
</evidence>
<feature type="domain" description="ABC transmembrane type-1" evidence="14">
    <location>
        <begin position="605"/>
        <end position="871"/>
    </location>
</feature>
<dbReference type="Gene3D" id="1.20.1560.10">
    <property type="entry name" value="ABC transporter type 1, transmembrane domain"/>
    <property type="match status" value="2"/>
</dbReference>
<dbReference type="FunFam" id="3.40.50.300:FF:000610">
    <property type="entry name" value="Multidrug resistance-associated ABC transporter"/>
    <property type="match status" value="1"/>
</dbReference>
<dbReference type="OrthoDB" id="6500128at2759"/>
<dbReference type="PROSITE" id="PS50929">
    <property type="entry name" value="ABC_TM1F"/>
    <property type="match status" value="2"/>
</dbReference>
<protein>
    <recommendedName>
        <fullName evidence="17">ABC transporter domain-containing protein</fullName>
    </recommendedName>
</protein>
<keyword evidence="12" id="KW-0732">Signal</keyword>
<feature type="compositionally biased region" description="Acidic residues" evidence="10">
    <location>
        <begin position="61"/>
        <end position="72"/>
    </location>
</feature>
<dbReference type="PANTHER" id="PTHR24223:SF456">
    <property type="entry name" value="MULTIDRUG RESISTANCE-ASSOCIATED PROTEIN LETHAL(2)03659"/>
    <property type="match status" value="1"/>
</dbReference>
<evidence type="ECO:0000256" key="11">
    <source>
        <dbReference type="SAM" id="Phobius"/>
    </source>
</evidence>
<dbReference type="GO" id="GO:0140359">
    <property type="term" value="F:ABC-type transporter activity"/>
    <property type="evidence" value="ECO:0007669"/>
    <property type="project" value="InterPro"/>
</dbReference>
<evidence type="ECO:0000256" key="3">
    <source>
        <dbReference type="ARBA" id="ARBA00022448"/>
    </source>
</evidence>
<dbReference type="CDD" id="cd18604">
    <property type="entry name" value="ABC_6TM_VMR1_D2_like"/>
    <property type="match status" value="1"/>
</dbReference>
<dbReference type="EMBL" id="ML993579">
    <property type="protein sequence ID" value="KAF2173356.1"/>
    <property type="molecule type" value="Genomic_DNA"/>
</dbReference>
<dbReference type="SUPFAM" id="SSF90123">
    <property type="entry name" value="ABC transporter transmembrane region"/>
    <property type="match status" value="2"/>
</dbReference>
<evidence type="ECO:0000313" key="16">
    <source>
        <dbReference type="Proteomes" id="UP000799537"/>
    </source>
</evidence>
<evidence type="ECO:0000256" key="4">
    <source>
        <dbReference type="ARBA" id="ARBA00022692"/>
    </source>
</evidence>
<dbReference type="GO" id="GO:0005524">
    <property type="term" value="F:ATP binding"/>
    <property type="evidence" value="ECO:0007669"/>
    <property type="project" value="UniProtKB-KW"/>
</dbReference>
<feature type="transmembrane region" description="Helical" evidence="11">
    <location>
        <begin position="601"/>
        <end position="627"/>
    </location>
</feature>
<feature type="chain" id="PRO_5025596854" description="ABC transporter domain-containing protein" evidence="12">
    <location>
        <begin position="25"/>
        <end position="1176"/>
    </location>
</feature>
<feature type="region of interest" description="Disordered" evidence="10">
    <location>
        <begin position="50"/>
        <end position="82"/>
    </location>
</feature>
<dbReference type="InterPro" id="IPR050173">
    <property type="entry name" value="ABC_transporter_C-like"/>
</dbReference>
<dbReference type="CDD" id="cd03244">
    <property type="entry name" value="ABCC_MRP_domain2"/>
    <property type="match status" value="1"/>
</dbReference>
<evidence type="ECO:0000256" key="7">
    <source>
        <dbReference type="ARBA" id="ARBA00022840"/>
    </source>
</evidence>
<comment type="similarity">
    <text evidence="2">Belongs to the ABC transporter superfamily. ABCC family. Conjugate transporter (TC 3.A.1.208) subfamily.</text>
</comment>
<dbReference type="AlphaFoldDB" id="A0A6A6D6U9"/>
<dbReference type="Proteomes" id="UP000799537">
    <property type="component" value="Unassembled WGS sequence"/>
</dbReference>
<feature type="transmembrane region" description="Helical" evidence="11">
    <location>
        <begin position="245"/>
        <end position="267"/>
    </location>
</feature>
<dbReference type="GO" id="GO:0016020">
    <property type="term" value="C:membrane"/>
    <property type="evidence" value="ECO:0007669"/>
    <property type="project" value="UniProtKB-SubCell"/>
</dbReference>
<feature type="domain" description="ABC transmembrane type-1" evidence="14">
    <location>
        <begin position="93"/>
        <end position="276"/>
    </location>
</feature>
<dbReference type="GeneID" id="54556548"/>
<accession>A0A6A6D6U9</accession>
<feature type="transmembrane region" description="Helical" evidence="11">
    <location>
        <begin position="120"/>
        <end position="146"/>
    </location>
</feature>
<keyword evidence="6" id="KW-0547">Nucleotide-binding</keyword>
<evidence type="ECO:0000256" key="10">
    <source>
        <dbReference type="SAM" id="MobiDB-lite"/>
    </source>
</evidence>
<sequence length="1176" mass="128706">MIHAGMDAWVNWVSFAICATPVRSQLAALIFAKLLKAKCGVDQTALPAETKRQDASPTGLDVEESHEADETDSLLPKDKSEDADEDKAANGAVNLLAIDVQRISIFAGYNVDLLRGLVKIILSSIFLVFILGWQSTLAGFLVPILLQPVSSWAANHYTARQLSVMAARDEKAFIVSEVLQGIRQIKLTATEDFWERAILNAREKEIRAQWSVFAWAIFLTVIWITMPVMIGATSLSVYAVLGRNMVPSVAFTALSLFSSLEFTIGAIPNTITEMLDALVSIGRIEQHLKSPEVGNAVTPADAIEFENATIAWPSPLPDHISGRFTLRDLTLRFPPRKLSVIHGSTGVGKSLLLAAIIGEADLLEGTIKKPTRPTTHEPGIPSNNKLVSNTYAFVSQQPWIENASVRSTILYGLPYDRQRYLAALHASALDQDLEILPDGDETEIGPTGVNLSGGQRWRLTFARALYSSASTLVLDDIFSAVDTHVGKHLLQHGICGKLAADRTIILVTHHVGLVASVAEYMVNLDDRSITTGKVSPTEDHLSLPLSSKDAQVVSHNEEDKDAEAAAAKQPAKTFVAAESREHGSVKFQVYRTYFTASKGRIYWGIALVFFIFTAVTSVGRSTWLALWTDQYKEQTTPEMESSSTRGLWYYLGIYIGLSAISIVLVFSKIGIILFASLRAARYLFEMAIKNVLRAPLRWLDTEPYGRVLNRFVGDFALIDSKLGGDMMWCAEGVFSLAAIIAASIFVSAWMLLPVAVLAAIGVYIAYLFLDGARDIKRLESVSKSPMFELVGSTVSGLSTIRAFGRSDAYMEKMYSLIDTYAQTSWYVLLASQWMRFRQGMLGALFTLCIALGVVLFPTSASLAGLALSFALDYSSVVENTITRYSGVELDMNSAERVLEYRDLTTEPLGGDAAPAGWPSQGRIHVQDLRAGYAVDLPPVLNGVNFDVRPGERIGIVGRTGSGKSSLTLALFRFIHARTGSIKIDEVDIKNLKLQDLRSNLAIIPQDPFLFSGTIRSNLDPHGRWTDKALLDALRRVRLVAGFQDASVSLNGTLSLESPVTRTNLSQGQKQLLCLARAMISQPKILILDEATSAVDMTTDSLIQKSIREDFAGSTLLVVAHRLSTVADFDRILVMSNGQVVEFDTPHALAGMPNGVFRSMMESSGESHALRNLLQKQ</sequence>
<dbReference type="InterPro" id="IPR003593">
    <property type="entry name" value="AAA+_ATPase"/>
</dbReference>
<feature type="domain" description="ABC transporter" evidence="13">
    <location>
        <begin position="923"/>
        <end position="1161"/>
    </location>
</feature>
<evidence type="ECO:0008006" key="17">
    <source>
        <dbReference type="Google" id="ProtNLM"/>
    </source>
</evidence>
<feature type="transmembrane region" description="Helical" evidence="11">
    <location>
        <begin position="212"/>
        <end position="239"/>
    </location>
</feature>
<dbReference type="SMART" id="SM00382">
    <property type="entry name" value="AAA"/>
    <property type="match status" value="2"/>
</dbReference>
<evidence type="ECO:0000256" key="9">
    <source>
        <dbReference type="ARBA" id="ARBA00023136"/>
    </source>
</evidence>
<dbReference type="GO" id="GO:0016887">
    <property type="term" value="F:ATP hydrolysis activity"/>
    <property type="evidence" value="ECO:0007669"/>
    <property type="project" value="InterPro"/>
</dbReference>
<evidence type="ECO:0000256" key="1">
    <source>
        <dbReference type="ARBA" id="ARBA00004141"/>
    </source>
</evidence>
<dbReference type="InterPro" id="IPR011527">
    <property type="entry name" value="ABC1_TM_dom"/>
</dbReference>
<dbReference type="PROSITE" id="PS50893">
    <property type="entry name" value="ABC_TRANSPORTER_2"/>
    <property type="match status" value="2"/>
</dbReference>
<dbReference type="Pfam" id="PF00664">
    <property type="entry name" value="ABC_membrane"/>
    <property type="match status" value="2"/>
</dbReference>
<keyword evidence="3" id="KW-0813">Transport</keyword>
<feature type="transmembrane region" description="Helical" evidence="11">
    <location>
        <begin position="841"/>
        <end position="871"/>
    </location>
</feature>
<evidence type="ECO:0000313" key="15">
    <source>
        <dbReference type="EMBL" id="KAF2173356.1"/>
    </source>
</evidence>
<keyword evidence="7" id="KW-0067">ATP-binding</keyword>
<comment type="subcellular location">
    <subcellularLocation>
        <location evidence="1">Membrane</location>
        <topology evidence="1">Multi-pass membrane protein</topology>
    </subcellularLocation>
</comment>
<evidence type="ECO:0000259" key="14">
    <source>
        <dbReference type="PROSITE" id="PS50929"/>
    </source>
</evidence>
<dbReference type="PROSITE" id="PS00211">
    <property type="entry name" value="ABC_TRANSPORTER_1"/>
    <property type="match status" value="1"/>
</dbReference>
<evidence type="ECO:0000256" key="12">
    <source>
        <dbReference type="SAM" id="SignalP"/>
    </source>
</evidence>
<dbReference type="Pfam" id="PF00005">
    <property type="entry name" value="ABC_tran"/>
    <property type="match status" value="2"/>
</dbReference>
<dbReference type="PANTHER" id="PTHR24223">
    <property type="entry name" value="ATP-BINDING CASSETTE SUB-FAMILY C"/>
    <property type="match status" value="1"/>
</dbReference>
<gene>
    <name evidence="15" type="ORF">M409DRAFT_15641</name>
</gene>
<dbReference type="FunFam" id="1.20.1560.10:FF:000013">
    <property type="entry name" value="ABC transporter C family member 2"/>
    <property type="match status" value="1"/>
</dbReference>
<evidence type="ECO:0000259" key="13">
    <source>
        <dbReference type="PROSITE" id="PS50893"/>
    </source>
</evidence>
<keyword evidence="9 11" id="KW-0472">Membrane</keyword>
<dbReference type="RefSeq" id="XP_033674245.1">
    <property type="nucleotide sequence ID" value="XM_033803276.1"/>
</dbReference>
<evidence type="ECO:0000256" key="6">
    <source>
        <dbReference type="ARBA" id="ARBA00022741"/>
    </source>
</evidence>
<keyword evidence="16" id="KW-1185">Reference proteome</keyword>
<dbReference type="InterPro" id="IPR003439">
    <property type="entry name" value="ABC_transporter-like_ATP-bd"/>
</dbReference>
<dbReference type="GO" id="GO:0005737">
    <property type="term" value="C:cytoplasm"/>
    <property type="evidence" value="ECO:0007669"/>
    <property type="project" value="UniProtKB-ARBA"/>
</dbReference>
<dbReference type="InterPro" id="IPR017871">
    <property type="entry name" value="ABC_transporter-like_CS"/>
</dbReference>
<organism evidence="15 16">
    <name type="scientific">Zasmidium cellare ATCC 36951</name>
    <dbReference type="NCBI Taxonomy" id="1080233"/>
    <lineage>
        <taxon>Eukaryota</taxon>
        <taxon>Fungi</taxon>
        <taxon>Dikarya</taxon>
        <taxon>Ascomycota</taxon>
        <taxon>Pezizomycotina</taxon>
        <taxon>Dothideomycetes</taxon>
        <taxon>Dothideomycetidae</taxon>
        <taxon>Mycosphaerellales</taxon>
        <taxon>Mycosphaerellaceae</taxon>
        <taxon>Zasmidium</taxon>
    </lineage>
</organism>
<feature type="transmembrane region" description="Helical" evidence="11">
    <location>
        <begin position="751"/>
        <end position="769"/>
    </location>
</feature>
<reference evidence="15" key="1">
    <citation type="journal article" date="2020" name="Stud. Mycol.">
        <title>101 Dothideomycetes genomes: a test case for predicting lifestyles and emergence of pathogens.</title>
        <authorList>
            <person name="Haridas S."/>
            <person name="Albert R."/>
            <person name="Binder M."/>
            <person name="Bloem J."/>
            <person name="Labutti K."/>
            <person name="Salamov A."/>
            <person name="Andreopoulos B."/>
            <person name="Baker S."/>
            <person name="Barry K."/>
            <person name="Bills G."/>
            <person name="Bluhm B."/>
            <person name="Cannon C."/>
            <person name="Castanera R."/>
            <person name="Culley D."/>
            <person name="Daum C."/>
            <person name="Ezra D."/>
            <person name="Gonzalez J."/>
            <person name="Henrissat B."/>
            <person name="Kuo A."/>
            <person name="Liang C."/>
            <person name="Lipzen A."/>
            <person name="Lutzoni F."/>
            <person name="Magnuson J."/>
            <person name="Mondo S."/>
            <person name="Nolan M."/>
            <person name="Ohm R."/>
            <person name="Pangilinan J."/>
            <person name="Park H.-J."/>
            <person name="Ramirez L."/>
            <person name="Alfaro M."/>
            <person name="Sun H."/>
            <person name="Tritt A."/>
            <person name="Yoshinaga Y."/>
            <person name="Zwiers L.-H."/>
            <person name="Turgeon B."/>
            <person name="Goodwin S."/>
            <person name="Spatafora J."/>
            <person name="Crous P."/>
            <person name="Grigoriev I."/>
        </authorList>
    </citation>
    <scope>NUCLEOTIDE SEQUENCE</scope>
    <source>
        <strain evidence="15">ATCC 36951</strain>
    </source>
</reference>
<feature type="transmembrane region" description="Helical" evidence="11">
    <location>
        <begin position="726"/>
        <end position="745"/>
    </location>
</feature>
<dbReference type="InterPro" id="IPR027417">
    <property type="entry name" value="P-loop_NTPase"/>
</dbReference>
<dbReference type="CDD" id="cd03250">
    <property type="entry name" value="ABCC_MRP_domain1"/>
    <property type="match status" value="1"/>
</dbReference>
<keyword evidence="5" id="KW-0677">Repeat</keyword>
<name>A0A6A6D6U9_ZASCE</name>
<proteinExistence type="inferred from homology"/>
<evidence type="ECO:0000256" key="2">
    <source>
        <dbReference type="ARBA" id="ARBA00009726"/>
    </source>
</evidence>
<feature type="signal peptide" evidence="12">
    <location>
        <begin position="1"/>
        <end position="24"/>
    </location>
</feature>
<feature type="transmembrane region" description="Helical" evidence="11">
    <location>
        <begin position="647"/>
        <end position="677"/>
    </location>
</feature>
<dbReference type="Gene3D" id="3.40.50.300">
    <property type="entry name" value="P-loop containing nucleotide triphosphate hydrolases"/>
    <property type="match status" value="2"/>
</dbReference>
<evidence type="ECO:0000256" key="5">
    <source>
        <dbReference type="ARBA" id="ARBA00022737"/>
    </source>
</evidence>
<dbReference type="InterPro" id="IPR036640">
    <property type="entry name" value="ABC1_TM_sf"/>
</dbReference>
<dbReference type="SUPFAM" id="SSF52540">
    <property type="entry name" value="P-loop containing nucleoside triphosphate hydrolases"/>
    <property type="match status" value="2"/>
</dbReference>